<comment type="caution">
    <text evidence="1">The sequence shown here is derived from an EMBL/GenBank/DDBJ whole genome shotgun (WGS) entry which is preliminary data.</text>
</comment>
<dbReference type="EMBL" id="NMPR01000284">
    <property type="protein sequence ID" value="KAA8623977.1"/>
    <property type="molecule type" value="Genomic_DNA"/>
</dbReference>
<evidence type="ECO:0000313" key="1">
    <source>
        <dbReference type="EMBL" id="KAA8623977.1"/>
    </source>
</evidence>
<sequence>MASNHHPTMFVAGASDQGENHHHINQANLDLSDNNHLINQANMAVNDNASFDDPANLDVGDNHHHVNHAQDHPNINFNHADPHPEPAMQPLAAPAIHGPVPVANINPIATAVANAGFIDISTCKKMIHGERALVQERLMRGEWTCSGRFCRIVATPNTVCAECRQRSREYRQAQREALLQASGAQGALPAGGAMSGAV</sequence>
<gene>
    <name evidence="1" type="ORF">SMACR_00060</name>
</gene>
<reference evidence="1 2" key="1">
    <citation type="submission" date="2017-07" db="EMBL/GenBank/DDBJ databases">
        <title>Genome sequence of the Sordaria macrospora wild type strain R19027.</title>
        <authorList>
            <person name="Nowrousian M."/>
            <person name="Teichert I."/>
            <person name="Kueck U."/>
        </authorList>
    </citation>
    <scope>NUCLEOTIDE SEQUENCE [LARGE SCALE GENOMIC DNA]</scope>
    <source>
        <strain evidence="1 2">R19027</strain>
        <tissue evidence="1">Mycelium</tissue>
    </source>
</reference>
<organism evidence="1 2">
    <name type="scientific">Sordaria macrospora</name>
    <dbReference type="NCBI Taxonomy" id="5147"/>
    <lineage>
        <taxon>Eukaryota</taxon>
        <taxon>Fungi</taxon>
        <taxon>Dikarya</taxon>
        <taxon>Ascomycota</taxon>
        <taxon>Pezizomycotina</taxon>
        <taxon>Sordariomycetes</taxon>
        <taxon>Sordariomycetidae</taxon>
        <taxon>Sordariales</taxon>
        <taxon>Sordariaceae</taxon>
        <taxon>Sordaria</taxon>
    </lineage>
</organism>
<name>A0A8S8ZE42_SORMA</name>
<accession>A0A8S8ZE42</accession>
<dbReference type="AlphaFoldDB" id="A0A8S8ZE42"/>
<protein>
    <submittedName>
        <fullName evidence="1">Uncharacterized protein</fullName>
    </submittedName>
</protein>
<evidence type="ECO:0000313" key="2">
    <source>
        <dbReference type="Proteomes" id="UP000433876"/>
    </source>
</evidence>
<dbReference type="Proteomes" id="UP000433876">
    <property type="component" value="Unassembled WGS sequence"/>
</dbReference>
<proteinExistence type="predicted"/>
<dbReference type="VEuPathDB" id="FungiDB:SMAC_00060"/>